<protein>
    <submittedName>
        <fullName evidence="1">Uncharacterized protein</fullName>
    </submittedName>
</protein>
<evidence type="ECO:0000313" key="1">
    <source>
        <dbReference type="EMBL" id="RGM93096.1"/>
    </source>
</evidence>
<dbReference type="Proteomes" id="UP000260814">
    <property type="component" value="Unassembled WGS sequence"/>
</dbReference>
<accession>A0A3E4ZDF6</accession>
<dbReference type="RefSeq" id="WP_117700798.1">
    <property type="nucleotide sequence ID" value="NZ_QSTW01000002.1"/>
</dbReference>
<comment type="caution">
    <text evidence="1">The sequence shown here is derived from an EMBL/GenBank/DDBJ whole genome shotgun (WGS) entry which is preliminary data.</text>
</comment>
<evidence type="ECO:0000313" key="2">
    <source>
        <dbReference type="Proteomes" id="UP000260814"/>
    </source>
</evidence>
<name>A0A3E4ZDF6_9BACT</name>
<dbReference type="EMBL" id="QSTW01000002">
    <property type="protein sequence ID" value="RGM93096.1"/>
    <property type="molecule type" value="Genomic_DNA"/>
</dbReference>
<reference evidence="1 2" key="1">
    <citation type="submission" date="2018-08" db="EMBL/GenBank/DDBJ databases">
        <title>A genome reference for cultivated species of the human gut microbiota.</title>
        <authorList>
            <person name="Zou Y."/>
            <person name="Xue W."/>
            <person name="Luo G."/>
        </authorList>
    </citation>
    <scope>NUCLEOTIDE SEQUENCE [LARGE SCALE GENOMIC DNA]</scope>
    <source>
        <strain evidence="1 2">OM06-2</strain>
    </source>
</reference>
<proteinExistence type="predicted"/>
<sequence length="113" mass="13046">MGFFTSGTDKRIEEIKATVKQLNKDLLILADMVEKGRDYCTLHQLELMAVFGRITELYPKLQSDVQQIPQSKISTILVPWNDGSQHNPILFWDMSFHSVMDKLTSEMGKWDNI</sequence>
<gene>
    <name evidence="1" type="ORF">DXB87_03485</name>
</gene>
<dbReference type="AlphaFoldDB" id="A0A3E4ZDF6"/>
<organism evidence="1 2">
    <name type="scientific">Phocaeicola plebeius</name>
    <dbReference type="NCBI Taxonomy" id="310297"/>
    <lineage>
        <taxon>Bacteria</taxon>
        <taxon>Pseudomonadati</taxon>
        <taxon>Bacteroidota</taxon>
        <taxon>Bacteroidia</taxon>
        <taxon>Bacteroidales</taxon>
        <taxon>Bacteroidaceae</taxon>
        <taxon>Phocaeicola</taxon>
    </lineage>
</organism>